<organism evidence="10 11">
    <name type="scientific">Rhodopirellula europaea SH398</name>
    <dbReference type="NCBI Taxonomy" id="1263868"/>
    <lineage>
        <taxon>Bacteria</taxon>
        <taxon>Pseudomonadati</taxon>
        <taxon>Planctomycetota</taxon>
        <taxon>Planctomycetia</taxon>
        <taxon>Pirellulales</taxon>
        <taxon>Pirellulaceae</taxon>
        <taxon>Rhodopirellula</taxon>
    </lineage>
</organism>
<feature type="transmembrane region" description="Helical" evidence="8">
    <location>
        <begin position="110"/>
        <end position="131"/>
    </location>
</feature>
<evidence type="ECO:0000256" key="3">
    <source>
        <dbReference type="ARBA" id="ARBA00022676"/>
    </source>
</evidence>
<keyword evidence="5 8" id="KW-0812">Transmembrane</keyword>
<name>M5SBU5_9BACT</name>
<dbReference type="OrthoDB" id="224989at2"/>
<proteinExistence type="predicted"/>
<feature type="domain" description="Glycosyltransferase RgtA/B/C/D-like" evidence="9">
    <location>
        <begin position="108"/>
        <end position="222"/>
    </location>
</feature>
<feature type="transmembrane region" description="Helical" evidence="8">
    <location>
        <begin position="153"/>
        <end position="178"/>
    </location>
</feature>
<protein>
    <submittedName>
        <fullName evidence="10">Glycosyl transferase family protein</fullName>
    </submittedName>
</protein>
<evidence type="ECO:0000313" key="11">
    <source>
        <dbReference type="Proteomes" id="UP000011996"/>
    </source>
</evidence>
<dbReference type="GO" id="GO:0016763">
    <property type="term" value="F:pentosyltransferase activity"/>
    <property type="evidence" value="ECO:0007669"/>
    <property type="project" value="TreeGrafter"/>
</dbReference>
<feature type="transmembrane region" description="Helical" evidence="8">
    <location>
        <begin position="430"/>
        <end position="448"/>
    </location>
</feature>
<dbReference type="GO" id="GO:0005886">
    <property type="term" value="C:plasma membrane"/>
    <property type="evidence" value="ECO:0007669"/>
    <property type="project" value="UniProtKB-SubCell"/>
</dbReference>
<dbReference type="InterPro" id="IPR050297">
    <property type="entry name" value="LipidA_mod_glycosyltrf_83"/>
</dbReference>
<dbReference type="AlphaFoldDB" id="M5SBU5"/>
<evidence type="ECO:0000256" key="1">
    <source>
        <dbReference type="ARBA" id="ARBA00004651"/>
    </source>
</evidence>
<gene>
    <name evidence="10" type="ORF">RESH_05807</name>
</gene>
<keyword evidence="7 8" id="KW-0472">Membrane</keyword>
<dbReference type="GO" id="GO:0009103">
    <property type="term" value="P:lipopolysaccharide biosynthetic process"/>
    <property type="evidence" value="ECO:0007669"/>
    <property type="project" value="UniProtKB-ARBA"/>
</dbReference>
<feature type="transmembrane region" description="Helical" evidence="8">
    <location>
        <begin position="398"/>
        <end position="418"/>
    </location>
</feature>
<keyword evidence="6 8" id="KW-1133">Transmembrane helix</keyword>
<dbReference type="InterPro" id="IPR038731">
    <property type="entry name" value="RgtA/B/C-like"/>
</dbReference>
<dbReference type="STRING" id="1263868.RESH_05807"/>
<evidence type="ECO:0000256" key="2">
    <source>
        <dbReference type="ARBA" id="ARBA00022475"/>
    </source>
</evidence>
<reference evidence="10 11" key="1">
    <citation type="journal article" date="2013" name="Mar. Genomics">
        <title>Expression of sulfatases in Rhodopirellula baltica and the diversity of sulfatases in the genus Rhodopirellula.</title>
        <authorList>
            <person name="Wegner C.E."/>
            <person name="Richter-Heitmann T."/>
            <person name="Klindworth A."/>
            <person name="Klockow C."/>
            <person name="Richter M."/>
            <person name="Achstetter T."/>
            <person name="Glockner F.O."/>
            <person name="Harder J."/>
        </authorList>
    </citation>
    <scope>NUCLEOTIDE SEQUENCE [LARGE SCALE GENOMIC DNA]</scope>
    <source>
        <strain evidence="10 11">SH398</strain>
    </source>
</reference>
<keyword evidence="3" id="KW-0328">Glycosyltransferase</keyword>
<feature type="transmembrane region" description="Helical" evidence="8">
    <location>
        <begin position="243"/>
        <end position="264"/>
    </location>
</feature>
<dbReference type="Pfam" id="PF13231">
    <property type="entry name" value="PMT_2"/>
    <property type="match status" value="1"/>
</dbReference>
<evidence type="ECO:0000259" key="9">
    <source>
        <dbReference type="Pfam" id="PF13231"/>
    </source>
</evidence>
<evidence type="ECO:0000313" key="10">
    <source>
        <dbReference type="EMBL" id="EMI23614.1"/>
    </source>
</evidence>
<comment type="caution">
    <text evidence="10">The sequence shown here is derived from an EMBL/GenBank/DDBJ whole genome shotgun (WGS) entry which is preliminary data.</text>
</comment>
<evidence type="ECO:0000256" key="5">
    <source>
        <dbReference type="ARBA" id="ARBA00022692"/>
    </source>
</evidence>
<dbReference type="EMBL" id="ANOF01000187">
    <property type="protein sequence ID" value="EMI23614.1"/>
    <property type="molecule type" value="Genomic_DNA"/>
</dbReference>
<sequence length="622" mass="69018">MRTKYVTFYVVALLLVQTALLGYSARSHSPSWDETGHLAAGISHLKLGKFSLYSVNPPLVRTLAALPVVAIYDPPMDWDYFREDPKLRGELFMGRRMVDLNGEAIFQHIFVARLAVIPICLIGGLVCFFWSRDLFGDLSGCLALTIWTFSPNVLAYGSVISPDMGSTVGLIGASYLFWHWVRDPRIVSSIGLAGAIAFAVLSKSVWVILFPLFLLIWGGLIISSRWGSGDWQDQFKSVAGWRPGLKLAGAFALSLLLVNGFYGFEGSFRRLGDFEFISSAFAKAPSLPSGSGAGIAVDENSVGIISPHATIGNRFSSTLLARVPVPLPANMVLGTDMQVAEFERGRYDEGWQAYLLGEWKQGGWWYYYVVGLFFKVPIATWLLILFGALSAWSWKASASQWAAVLCLWVPAIFFFWMVSGATGMNRHIRYALPVMPVLIIWASAFLRLDGEEGSSQASDRRVWGAVACCAWLVGVTLFYTPHYLSYFNIAAGGPKNGYKILCDSNIDWGQDLIELKAWLSQNQEARENLRLAYFGSFDPVVVGVEYRLPELLYPPVKKEQLESLPEGWYVISTNCLAGHLAPLPDGSGALVFNYYGAPVFEYFEGLEPIDRIGYSMNVYHVE</sequence>
<accession>M5SBU5</accession>
<feature type="transmembrane region" description="Helical" evidence="8">
    <location>
        <begin position="190"/>
        <end position="223"/>
    </location>
</feature>
<keyword evidence="4 10" id="KW-0808">Transferase</keyword>
<feature type="transmembrane region" description="Helical" evidence="8">
    <location>
        <begin position="460"/>
        <end position="479"/>
    </location>
</feature>
<dbReference type="PANTHER" id="PTHR33908:SF11">
    <property type="entry name" value="MEMBRANE PROTEIN"/>
    <property type="match status" value="1"/>
</dbReference>
<keyword evidence="2" id="KW-1003">Cell membrane</keyword>
<evidence type="ECO:0000256" key="7">
    <source>
        <dbReference type="ARBA" id="ARBA00023136"/>
    </source>
</evidence>
<dbReference type="PANTHER" id="PTHR33908">
    <property type="entry name" value="MANNOSYLTRANSFERASE YKCB-RELATED"/>
    <property type="match status" value="1"/>
</dbReference>
<evidence type="ECO:0000256" key="8">
    <source>
        <dbReference type="SAM" id="Phobius"/>
    </source>
</evidence>
<evidence type="ECO:0000256" key="6">
    <source>
        <dbReference type="ARBA" id="ARBA00022989"/>
    </source>
</evidence>
<comment type="subcellular location">
    <subcellularLocation>
        <location evidence="1">Cell membrane</location>
        <topology evidence="1">Multi-pass membrane protein</topology>
    </subcellularLocation>
</comment>
<dbReference type="PATRIC" id="fig|1263868.3.peg.6290"/>
<dbReference type="RefSeq" id="WP_008672049.1">
    <property type="nucleotide sequence ID" value="NZ_ANOF01000187.1"/>
</dbReference>
<evidence type="ECO:0000256" key="4">
    <source>
        <dbReference type="ARBA" id="ARBA00022679"/>
    </source>
</evidence>
<dbReference type="Proteomes" id="UP000011996">
    <property type="component" value="Unassembled WGS sequence"/>
</dbReference>
<feature type="transmembrane region" description="Helical" evidence="8">
    <location>
        <begin position="365"/>
        <end position="392"/>
    </location>
</feature>